<dbReference type="OrthoDB" id="5392202at2759"/>
<dbReference type="Proteomes" id="UP000824998">
    <property type="component" value="Unassembled WGS sequence"/>
</dbReference>
<dbReference type="SUPFAM" id="SSF69118">
    <property type="entry name" value="AhpD-like"/>
    <property type="match status" value="1"/>
</dbReference>
<dbReference type="PANTHER" id="PTHR28180">
    <property type="entry name" value="CONSERVED MITOCHONDRIAL PROTEIN-RELATED"/>
    <property type="match status" value="1"/>
</dbReference>
<keyword evidence="2" id="KW-1185">Reference proteome</keyword>
<dbReference type="AlphaFoldDB" id="A0A9P7YJT7"/>
<evidence type="ECO:0000313" key="2">
    <source>
        <dbReference type="Proteomes" id="UP000824998"/>
    </source>
</evidence>
<name>A0A9P7YJT7_9HELO</name>
<dbReference type="Gene3D" id="1.20.1290.10">
    <property type="entry name" value="AhpD-like"/>
    <property type="match status" value="1"/>
</dbReference>
<evidence type="ECO:0000313" key="1">
    <source>
        <dbReference type="EMBL" id="KAG9235088.1"/>
    </source>
</evidence>
<dbReference type="PANTHER" id="PTHR28180:SF2">
    <property type="entry name" value="PEROXISOMAL PROTEIN 2"/>
    <property type="match status" value="1"/>
</dbReference>
<accession>A0A9P7YJT7</accession>
<evidence type="ECO:0008006" key="3">
    <source>
        <dbReference type="Google" id="ProtNLM"/>
    </source>
</evidence>
<reference evidence="1" key="1">
    <citation type="journal article" date="2021" name="IMA Fungus">
        <title>Genomic characterization of three marine fungi, including Emericellopsis atlantica sp. nov. with signatures of a generalist lifestyle and marine biomass degradation.</title>
        <authorList>
            <person name="Hagestad O.C."/>
            <person name="Hou L."/>
            <person name="Andersen J.H."/>
            <person name="Hansen E.H."/>
            <person name="Altermark B."/>
            <person name="Li C."/>
            <person name="Kuhnert E."/>
            <person name="Cox R.J."/>
            <person name="Crous P.W."/>
            <person name="Spatafora J.W."/>
            <person name="Lail K."/>
            <person name="Amirebrahimi M."/>
            <person name="Lipzen A."/>
            <person name="Pangilinan J."/>
            <person name="Andreopoulos W."/>
            <person name="Hayes R.D."/>
            <person name="Ng V."/>
            <person name="Grigoriev I.V."/>
            <person name="Jackson S.A."/>
            <person name="Sutton T.D.S."/>
            <person name="Dobson A.D.W."/>
            <person name="Rama T."/>
        </authorList>
    </citation>
    <scope>NUCLEOTIDE SEQUENCE</scope>
    <source>
        <strain evidence="1">TRa018bII</strain>
    </source>
</reference>
<dbReference type="EMBL" id="MU251442">
    <property type="protein sequence ID" value="KAG9235088.1"/>
    <property type="molecule type" value="Genomic_DNA"/>
</dbReference>
<comment type="caution">
    <text evidence="1">The sequence shown here is derived from an EMBL/GenBank/DDBJ whole genome shotgun (WGS) entry which is preliminary data.</text>
</comment>
<dbReference type="InterPro" id="IPR029032">
    <property type="entry name" value="AhpD-like"/>
</dbReference>
<organism evidence="1 2">
    <name type="scientific">Amylocarpus encephaloides</name>
    <dbReference type="NCBI Taxonomy" id="45428"/>
    <lineage>
        <taxon>Eukaryota</taxon>
        <taxon>Fungi</taxon>
        <taxon>Dikarya</taxon>
        <taxon>Ascomycota</taxon>
        <taxon>Pezizomycotina</taxon>
        <taxon>Leotiomycetes</taxon>
        <taxon>Helotiales</taxon>
        <taxon>Helotiales incertae sedis</taxon>
        <taxon>Amylocarpus</taxon>
    </lineage>
</organism>
<proteinExistence type="predicted"/>
<protein>
    <recommendedName>
        <fullName evidence="3">Dol-P-Man:Man(5)GlcNAc(2)-PP-Dol alpha-1,3-mannosyltransferase</fullName>
    </recommendedName>
</protein>
<sequence length="288" mass="30447">MSKLSPTLKALIAAPFARPNTIPAPLQIRSVYERIAREAAEKNVGAPAWLTLSTAATMTMNSPDSLAELYNLATSSSKEHIQSVRTAELMREVGLKCIGFNGVPRTINMLGAFRSSLPSDIASSLSTKPARIPTAQNIDSIIARGQSLWNSIYAPFSTKLASKLADSHPDLPVHILNHEYGALFADPPPGSLPGGAKVGRVLTSVAAVSCLRAQGGVGPQVTSHVFGLRKAFEDGSAEAEGEDKVDGGEWLAGEEGNVWVLESVDRIVECLGEGRGSSFAPGMVRSKL</sequence>
<gene>
    <name evidence="1" type="ORF">BJ875DRAFT_504250</name>
</gene>
<dbReference type="InterPro" id="IPR052999">
    <property type="entry name" value="PTS1_Protein"/>
</dbReference>